<evidence type="ECO:0000313" key="14">
    <source>
        <dbReference type="Proteomes" id="UP000657918"/>
    </source>
</evidence>
<dbReference type="Gene3D" id="2.60.40.2310">
    <property type="match status" value="1"/>
</dbReference>
<protein>
    <submittedName>
        <fullName evidence="13">Uncharacterized protein</fullName>
    </submittedName>
</protein>
<reference evidence="13 14" key="1">
    <citation type="submission" date="2020-10" db="EMBL/GenBank/DDBJ databases">
        <title>Plant Genome Project.</title>
        <authorList>
            <person name="Zhang R.-G."/>
        </authorList>
    </citation>
    <scope>NUCLEOTIDE SEQUENCE [LARGE SCALE GENOMIC DNA]</scope>
    <source>
        <strain evidence="13">FAFU-HL-1</strain>
        <tissue evidence="13">Leaf</tissue>
    </source>
</reference>
<comment type="subcellular location">
    <subcellularLocation>
        <location evidence="1">Secreted</location>
    </subcellularLocation>
</comment>
<organism evidence="13 14">
    <name type="scientific">Salix dunnii</name>
    <dbReference type="NCBI Taxonomy" id="1413687"/>
    <lineage>
        <taxon>Eukaryota</taxon>
        <taxon>Viridiplantae</taxon>
        <taxon>Streptophyta</taxon>
        <taxon>Embryophyta</taxon>
        <taxon>Tracheophyta</taxon>
        <taxon>Spermatophyta</taxon>
        <taxon>Magnoliopsida</taxon>
        <taxon>eudicotyledons</taxon>
        <taxon>Gunneridae</taxon>
        <taxon>Pentapetalae</taxon>
        <taxon>rosids</taxon>
        <taxon>fabids</taxon>
        <taxon>Malpighiales</taxon>
        <taxon>Salicaceae</taxon>
        <taxon>Saliceae</taxon>
        <taxon>Salix</taxon>
    </lineage>
</organism>
<keyword evidence="6 9" id="KW-0378">Hydrolase</keyword>
<feature type="active site" description="Charge relay system" evidence="8 9">
    <location>
        <position position="504"/>
    </location>
</feature>
<evidence type="ECO:0000256" key="4">
    <source>
        <dbReference type="ARBA" id="ARBA00022670"/>
    </source>
</evidence>
<evidence type="ECO:0000256" key="3">
    <source>
        <dbReference type="ARBA" id="ARBA00022525"/>
    </source>
</evidence>
<gene>
    <name evidence="13" type="ORF">SADUNF_Sadunf09G0028900</name>
</gene>
<dbReference type="EMBL" id="JADGMS010000009">
    <property type="protein sequence ID" value="KAF9675404.1"/>
    <property type="molecule type" value="Genomic_DNA"/>
</dbReference>
<feature type="domain" description="Subtilisin-like protease fibronectin type-III" evidence="12">
    <location>
        <begin position="934"/>
        <end position="1032"/>
    </location>
</feature>
<accession>A0A835JWK0</accession>
<dbReference type="SUPFAM" id="SSF52743">
    <property type="entry name" value="Subtilisin-like"/>
    <property type="match status" value="2"/>
</dbReference>
<dbReference type="PROSITE" id="PS51892">
    <property type="entry name" value="SUBTILASE"/>
    <property type="match status" value="1"/>
</dbReference>
<keyword evidence="3" id="KW-0964">Secreted</keyword>
<evidence type="ECO:0000256" key="7">
    <source>
        <dbReference type="ARBA" id="ARBA00022825"/>
    </source>
</evidence>
<evidence type="ECO:0000256" key="6">
    <source>
        <dbReference type="ARBA" id="ARBA00022801"/>
    </source>
</evidence>
<dbReference type="InterPro" id="IPR000209">
    <property type="entry name" value="Peptidase_S8/S53_dom"/>
</dbReference>
<dbReference type="PANTHER" id="PTHR10795">
    <property type="entry name" value="PROPROTEIN CONVERTASE SUBTILISIN/KEXIN"/>
    <property type="match status" value="1"/>
</dbReference>
<dbReference type="CDD" id="cd02120">
    <property type="entry name" value="PA_subtilisin_like"/>
    <property type="match status" value="1"/>
</dbReference>
<dbReference type="Gene3D" id="3.50.30.30">
    <property type="match status" value="1"/>
</dbReference>
<dbReference type="Pfam" id="PF17766">
    <property type="entry name" value="fn3_6"/>
    <property type="match status" value="1"/>
</dbReference>
<dbReference type="InterPro" id="IPR010259">
    <property type="entry name" value="S8pro/Inhibitor_I9"/>
</dbReference>
<feature type="domain" description="Peptidase S8/S53" evidence="10">
    <location>
        <begin position="441"/>
        <end position="877"/>
    </location>
</feature>
<proteinExistence type="inferred from homology"/>
<keyword evidence="14" id="KW-1185">Reference proteome</keyword>
<sequence length="1045" mass="112764">MGLNDQYGMIRSEILNMEPFPSINKAYVFVTKDEKQLAITSVGRDHSTEAITYAAVFSDGPQVYIVYLGSLPMGEYSPTSHHFLKKLSKEGECSQVHSCQKAFLFPCFTICVHDALIRSHNRSSMHLHPDSVMRRISAYLNVWGTKEGVVKCCPLSYSIVLIKYVSGIFYLPQPDMSAPGVEILAAYSPVASPSDNADDKRSVKYNAVSGIYMSCPHVAAAAYVKSCHPNWSPSAITSALMSTGIIHFLRPHNPIKAADPGLVHGATRNDFIKMLCSMKNTHFIKCLQHIEGSPKDLNYPSMAVRVEEKGLSQFNIREHGWERITSKFRGVCIAGLECIIVEYIVYMGSLPESEYLPSSHHLSMLQEVVQASSSENVLVRSYRRSFNGFSAKLTSEEAQKLASKKEVVSIFPSTTLQLQTTRSWDFMGFNVTASGKRGSHSDIIVGVIDTGIWPESESFDDDGFGPPPRKWRGVCEGGENFTCNNKIIGARRYSFSSARDDLGHGSHTASTAAGNIVKKASFYGLAQGTARGGVPSARISAYKVCGQDSCQSSDILSAFDDAIADGVDIITISIGGSQAQEFDTDAIAIGGFHSMAKGILTLQSAGNEGPVPGSVASVAPWIFTVAASSTDRRIIDKVVLGNGKTLVGNSVNSFSLKGKTFPLVYGKGASRECKHLEASRCYTGCLNRALVNGKIVVCDDVDGKTEAKRAGALGVILPISFEDVSFILPLPGLSLTEDKLNAVKSYLNSTKKPSANILKSEAIKDNVAPQVASFSSRGPNPIISDILKPDASAPGVDILAAFPPALSPTEDDADKRHVKYSVMSGTSMACPHAAGVAAHVKAAHPDWSASAIKSAIMTTAWPMNVTGRSEGEFAFGSGHVNPATAIHPGLVYETQKSDYIQLFCGLGYTAEKIRQISGDNTSCSKAARNTLPRDLNYPSMAAKVAVEESFTIKFHRTATNVGNANSIYKAKIFSHSSLKIKVVPEVLSFKSWKEKKSFDVTITGRDLTYNSVLSASLVWSDGSHSVRSPIVVYVGEDESTTPNSL</sequence>
<dbReference type="Pfam" id="PF00082">
    <property type="entry name" value="Peptidase_S8"/>
    <property type="match status" value="1"/>
</dbReference>
<dbReference type="InterPro" id="IPR041469">
    <property type="entry name" value="Subtilisin-like_FN3"/>
</dbReference>
<dbReference type="InterPro" id="IPR034197">
    <property type="entry name" value="Peptidases_S8_3"/>
</dbReference>
<evidence type="ECO:0000256" key="1">
    <source>
        <dbReference type="ARBA" id="ARBA00004613"/>
    </source>
</evidence>
<evidence type="ECO:0000256" key="8">
    <source>
        <dbReference type="PIRSR" id="PIRSR615500-1"/>
    </source>
</evidence>
<dbReference type="InterPro" id="IPR037045">
    <property type="entry name" value="S8pro/Inhibitor_I9_sf"/>
</dbReference>
<keyword evidence="5" id="KW-0732">Signal</keyword>
<evidence type="ECO:0000256" key="2">
    <source>
        <dbReference type="ARBA" id="ARBA00011073"/>
    </source>
</evidence>
<name>A0A835JWK0_9ROSI</name>
<comment type="caution">
    <text evidence="13">The sequence shown here is derived from an EMBL/GenBank/DDBJ whole genome shotgun (WGS) entry which is preliminary data.</text>
</comment>
<dbReference type="GO" id="GO:0005576">
    <property type="term" value="C:extracellular region"/>
    <property type="evidence" value="ECO:0007669"/>
    <property type="project" value="UniProtKB-SubCell"/>
</dbReference>
<evidence type="ECO:0000259" key="10">
    <source>
        <dbReference type="Pfam" id="PF00082"/>
    </source>
</evidence>
<comment type="similarity">
    <text evidence="2 9">Belongs to the peptidase S8 family.</text>
</comment>
<dbReference type="AlphaFoldDB" id="A0A835JWK0"/>
<dbReference type="Gene3D" id="3.40.50.200">
    <property type="entry name" value="Peptidase S8/S53 domain"/>
    <property type="match status" value="2"/>
</dbReference>
<evidence type="ECO:0000256" key="5">
    <source>
        <dbReference type="ARBA" id="ARBA00022729"/>
    </source>
</evidence>
<feature type="active site" description="Charge relay system" evidence="8 9">
    <location>
        <position position="827"/>
    </location>
</feature>
<dbReference type="InterPro" id="IPR045051">
    <property type="entry name" value="SBT"/>
</dbReference>
<dbReference type="GO" id="GO:0004252">
    <property type="term" value="F:serine-type endopeptidase activity"/>
    <property type="evidence" value="ECO:0007669"/>
    <property type="project" value="UniProtKB-UniRule"/>
</dbReference>
<dbReference type="Proteomes" id="UP000657918">
    <property type="component" value="Unassembled WGS sequence"/>
</dbReference>
<feature type="active site" description="Charge relay system" evidence="8 9">
    <location>
        <position position="449"/>
    </location>
</feature>
<dbReference type="InterPro" id="IPR023828">
    <property type="entry name" value="Peptidase_S8_Ser-AS"/>
</dbReference>
<evidence type="ECO:0000259" key="11">
    <source>
        <dbReference type="Pfam" id="PF05922"/>
    </source>
</evidence>
<dbReference type="Gene3D" id="3.30.70.80">
    <property type="entry name" value="Peptidase S8 propeptide/proteinase inhibitor I9"/>
    <property type="match status" value="1"/>
</dbReference>
<evidence type="ECO:0000313" key="13">
    <source>
        <dbReference type="EMBL" id="KAF9675404.1"/>
    </source>
</evidence>
<dbReference type="GO" id="GO:0006508">
    <property type="term" value="P:proteolysis"/>
    <property type="evidence" value="ECO:0007669"/>
    <property type="project" value="UniProtKB-KW"/>
</dbReference>
<feature type="domain" description="Inhibitor I9" evidence="11">
    <location>
        <begin position="343"/>
        <end position="419"/>
    </location>
</feature>
<dbReference type="OrthoDB" id="836229at2759"/>
<dbReference type="PROSITE" id="PS00138">
    <property type="entry name" value="SUBTILASE_SER"/>
    <property type="match status" value="1"/>
</dbReference>
<keyword evidence="7 9" id="KW-0720">Serine protease</keyword>
<dbReference type="FunFam" id="2.60.40.2310:FF:000001">
    <property type="entry name" value="Subtilisin-like protease SBT1.5"/>
    <property type="match status" value="1"/>
</dbReference>
<keyword evidence="4 9" id="KW-0645">Protease</keyword>
<evidence type="ECO:0000256" key="9">
    <source>
        <dbReference type="PROSITE-ProRule" id="PRU01240"/>
    </source>
</evidence>
<dbReference type="CDD" id="cd04852">
    <property type="entry name" value="Peptidases_S8_3"/>
    <property type="match status" value="1"/>
</dbReference>
<dbReference type="PRINTS" id="PR00723">
    <property type="entry name" value="SUBTILISIN"/>
</dbReference>
<dbReference type="Pfam" id="PF05922">
    <property type="entry name" value="Inhibitor_I9"/>
    <property type="match status" value="1"/>
</dbReference>
<dbReference type="InterPro" id="IPR036852">
    <property type="entry name" value="Peptidase_S8/S53_dom_sf"/>
</dbReference>
<evidence type="ECO:0000259" key="12">
    <source>
        <dbReference type="Pfam" id="PF17766"/>
    </source>
</evidence>
<dbReference type="InterPro" id="IPR015500">
    <property type="entry name" value="Peptidase_S8_subtilisin-rel"/>
</dbReference>